<dbReference type="InterPro" id="IPR002109">
    <property type="entry name" value="Glutaredoxin"/>
</dbReference>
<feature type="signal peptide" evidence="1">
    <location>
        <begin position="1"/>
        <end position="23"/>
    </location>
</feature>
<feature type="domain" description="Glutaredoxin" evidence="2">
    <location>
        <begin position="388"/>
        <end position="455"/>
    </location>
</feature>
<evidence type="ECO:0000313" key="4">
    <source>
        <dbReference type="Proteomes" id="UP001224775"/>
    </source>
</evidence>
<dbReference type="GO" id="GO:0034599">
    <property type="term" value="P:cellular response to oxidative stress"/>
    <property type="evidence" value="ECO:0007669"/>
    <property type="project" value="TreeGrafter"/>
</dbReference>
<dbReference type="Proteomes" id="UP001224775">
    <property type="component" value="Unassembled WGS sequence"/>
</dbReference>
<dbReference type="PANTHER" id="PTHR45694:SF26">
    <property type="entry name" value="GRX1P"/>
    <property type="match status" value="1"/>
</dbReference>
<keyword evidence="4" id="KW-1185">Reference proteome</keyword>
<dbReference type="Pfam" id="PF00462">
    <property type="entry name" value="Glutaredoxin"/>
    <property type="match status" value="1"/>
</dbReference>
<dbReference type="SUPFAM" id="SSF52833">
    <property type="entry name" value="Thioredoxin-like"/>
    <property type="match status" value="1"/>
</dbReference>
<sequence length="489" mass="53862">MIHQQPRTLLFLAAASLLPQTHAFSAPAASTASPIYNTIQSANSLLDPITGKQQTSIIPQDNKRKSLIVLLPQLGEFDSSEYVEFLTAAQPSLEQNDIDLRIIGIGDTTAASNFMKFTNLSYTLIQMESCTRSWNWRVDQSLVCRMECRMMFLPGGVPEEEEMVRPVATAWLNYMAMCAGIGAPGTLREILRGYFGDKKAPERFRDDDVVKAGFITIGPGVGPTSIGPLKYNQWFSDEKGYQRPVELATIRLKNMVEVLTKWDEYVSNTLAISRRGATYLFDEDGNELYSYKSRGVLTYSETMPRPLTFLSPYIGESVALNPLGLADNGGGELTRGRGVLKPAGKAMKLLSILFQLENKLQAKVLGAEESDYTAARKEIEDTINQNKIVIYTYGLSPFSAETTAVLDEVAADYKNVEVGLEWFLLDKEKSVLRAELLEMTGQSSLPHVFIDGKHVGGLFTGSSDGKYPGLAGLKESGVLQEVVDGDSLE</sequence>
<organism evidence="3 4">
    <name type="scientific">Skeletonema marinoi</name>
    <dbReference type="NCBI Taxonomy" id="267567"/>
    <lineage>
        <taxon>Eukaryota</taxon>
        <taxon>Sar</taxon>
        <taxon>Stramenopiles</taxon>
        <taxon>Ochrophyta</taxon>
        <taxon>Bacillariophyta</taxon>
        <taxon>Coscinodiscophyceae</taxon>
        <taxon>Thalassiosirophycidae</taxon>
        <taxon>Thalassiosirales</taxon>
        <taxon>Skeletonemataceae</taxon>
        <taxon>Skeletonema</taxon>
        <taxon>Skeletonema marinoi-dohrnii complex</taxon>
    </lineage>
</organism>
<accession>A0AAD9D4S9</accession>
<gene>
    <name evidence="3" type="ORF">QTG54_016335</name>
</gene>
<dbReference type="PANTHER" id="PTHR45694">
    <property type="entry name" value="GLUTAREDOXIN 2"/>
    <property type="match status" value="1"/>
</dbReference>
<name>A0AAD9D4S9_9STRA</name>
<dbReference type="PROSITE" id="PS51354">
    <property type="entry name" value="GLUTAREDOXIN_2"/>
    <property type="match status" value="1"/>
</dbReference>
<feature type="chain" id="PRO_5042137769" description="Glutaredoxin domain-containing protein" evidence="1">
    <location>
        <begin position="24"/>
        <end position="489"/>
    </location>
</feature>
<dbReference type="InterPro" id="IPR036249">
    <property type="entry name" value="Thioredoxin-like_sf"/>
</dbReference>
<dbReference type="GO" id="GO:0005737">
    <property type="term" value="C:cytoplasm"/>
    <property type="evidence" value="ECO:0007669"/>
    <property type="project" value="TreeGrafter"/>
</dbReference>
<keyword evidence="1" id="KW-0732">Signal</keyword>
<proteinExistence type="predicted"/>
<protein>
    <recommendedName>
        <fullName evidence="2">Glutaredoxin domain-containing protein</fullName>
    </recommendedName>
</protein>
<dbReference type="AlphaFoldDB" id="A0AAD9D4S9"/>
<reference evidence="3" key="1">
    <citation type="submission" date="2023-06" db="EMBL/GenBank/DDBJ databases">
        <title>Survivors Of The Sea: Transcriptome response of Skeletonema marinoi to long-term dormancy.</title>
        <authorList>
            <person name="Pinder M.I.M."/>
            <person name="Kourtchenko O."/>
            <person name="Robertson E.K."/>
            <person name="Larsson T."/>
            <person name="Maumus F."/>
            <person name="Osuna-Cruz C.M."/>
            <person name="Vancaester E."/>
            <person name="Stenow R."/>
            <person name="Vandepoele K."/>
            <person name="Ploug H."/>
            <person name="Bruchert V."/>
            <person name="Godhe A."/>
            <person name="Topel M."/>
        </authorList>
    </citation>
    <scope>NUCLEOTIDE SEQUENCE</scope>
    <source>
        <strain evidence="3">R05AC</strain>
    </source>
</reference>
<comment type="caution">
    <text evidence="3">The sequence shown here is derived from an EMBL/GenBank/DDBJ whole genome shotgun (WGS) entry which is preliminary data.</text>
</comment>
<dbReference type="EMBL" id="JATAAI010000055">
    <property type="protein sequence ID" value="KAK1733004.1"/>
    <property type="molecule type" value="Genomic_DNA"/>
</dbReference>
<evidence type="ECO:0000256" key="1">
    <source>
        <dbReference type="SAM" id="SignalP"/>
    </source>
</evidence>
<dbReference type="GO" id="GO:0015038">
    <property type="term" value="F:glutathione disulfide oxidoreductase activity"/>
    <property type="evidence" value="ECO:0007669"/>
    <property type="project" value="TreeGrafter"/>
</dbReference>
<dbReference type="Gene3D" id="3.40.30.10">
    <property type="entry name" value="Glutaredoxin"/>
    <property type="match status" value="1"/>
</dbReference>
<evidence type="ECO:0000259" key="2">
    <source>
        <dbReference type="Pfam" id="PF00462"/>
    </source>
</evidence>
<evidence type="ECO:0000313" key="3">
    <source>
        <dbReference type="EMBL" id="KAK1733004.1"/>
    </source>
</evidence>